<dbReference type="Pfam" id="PF07161">
    <property type="entry name" value="LppX_LprAFG"/>
    <property type="match status" value="1"/>
</dbReference>
<evidence type="ECO:0000313" key="6">
    <source>
        <dbReference type="Proteomes" id="UP000502665"/>
    </source>
</evidence>
<dbReference type="RefSeq" id="WP_171398901.1">
    <property type="nucleotide sequence ID" value="NZ_CP049838.1"/>
</dbReference>
<dbReference type="Gene3D" id="2.50.20.20">
    <property type="match status" value="1"/>
</dbReference>
<evidence type="ECO:0000313" key="5">
    <source>
        <dbReference type="EMBL" id="QJT03458.1"/>
    </source>
</evidence>
<dbReference type="PROSITE" id="PS51257">
    <property type="entry name" value="PROKAR_LIPOPROTEIN"/>
    <property type="match status" value="1"/>
</dbReference>
<sequence length="273" mass="29061">MRSSVGVLGLSALLVAGCAAAGGTESEGDSAAAAAVTRAAEKAEEAVSLRYRMTGRTPEEGRIKAEAAIGVKPPAMSLKSTVLSGPDRGTGEFRLVGGVLYVGTDEADEDGRHWIKFGAPGSSDTPSGIKVDTGTMVDRVRDNPSHEGGFLAAADDLKKAGSETVDGVRTTHYTGTATVDDIRASYKDEDKSVRQRTEKSLAQYEKQGVDELTMDLWVDAEDRTRQLRVQGFGRHGELDLTLTFLDFGKPVTVKVPPASDTVDMAEELRKARD</sequence>
<dbReference type="EMBL" id="CP049838">
    <property type="protein sequence ID" value="QJT03458.1"/>
    <property type="molecule type" value="Genomic_DNA"/>
</dbReference>
<reference evidence="5" key="1">
    <citation type="submission" date="2020-03" db="EMBL/GenBank/DDBJ databases">
        <title>Molecular networking-based the target discovery of potent antiproliferative macrolactams: 5/6/7/16 polycyclic ansamycins and glycosylated trienomycin from Streptomyces cacaoi subsp. asoensis.</title>
        <authorList>
            <person name="Liu L.-L."/>
        </authorList>
    </citation>
    <scope>NUCLEOTIDE SEQUENCE [LARGE SCALE GENOMIC DNA]</scope>
    <source>
        <strain evidence="5">H2S5</strain>
    </source>
</reference>
<feature type="chain" id="PRO_5026783104" description="Lipoprotein" evidence="4">
    <location>
        <begin position="22"/>
        <end position="273"/>
    </location>
</feature>
<keyword evidence="3" id="KW-1003">Cell membrane</keyword>
<name>A0A6M4WTH5_9ACTN</name>
<dbReference type="SUPFAM" id="SSF89392">
    <property type="entry name" value="Prokaryotic lipoproteins and lipoprotein localization factors"/>
    <property type="match status" value="1"/>
</dbReference>
<dbReference type="InterPro" id="IPR009830">
    <property type="entry name" value="LppX/LprAFG"/>
</dbReference>
<feature type="signal peptide" evidence="4">
    <location>
        <begin position="1"/>
        <end position="21"/>
    </location>
</feature>
<evidence type="ECO:0008006" key="7">
    <source>
        <dbReference type="Google" id="ProtNLM"/>
    </source>
</evidence>
<keyword evidence="4" id="KW-0732">Signal</keyword>
<evidence type="ECO:0000256" key="1">
    <source>
        <dbReference type="ARBA" id="ARBA00004196"/>
    </source>
</evidence>
<proteinExistence type="inferred from homology"/>
<organism evidence="5 6">
    <name type="scientific">Streptomyces asoensis</name>
    <dbReference type="NCBI Taxonomy" id="249586"/>
    <lineage>
        <taxon>Bacteria</taxon>
        <taxon>Bacillati</taxon>
        <taxon>Actinomycetota</taxon>
        <taxon>Actinomycetes</taxon>
        <taxon>Kitasatosporales</taxon>
        <taxon>Streptomycetaceae</taxon>
        <taxon>Streptomyces</taxon>
    </lineage>
</organism>
<dbReference type="Proteomes" id="UP000502665">
    <property type="component" value="Chromosome"/>
</dbReference>
<comment type="subcellular location">
    <subcellularLocation>
        <location evidence="1">Cell envelope</location>
    </subcellularLocation>
</comment>
<evidence type="ECO:0000256" key="4">
    <source>
        <dbReference type="SAM" id="SignalP"/>
    </source>
</evidence>
<accession>A0A6M4WTH5</accession>
<evidence type="ECO:0000256" key="2">
    <source>
        <dbReference type="ARBA" id="ARBA00009194"/>
    </source>
</evidence>
<evidence type="ECO:0000256" key="3">
    <source>
        <dbReference type="ARBA" id="ARBA00022475"/>
    </source>
</evidence>
<keyword evidence="6" id="KW-1185">Reference proteome</keyword>
<gene>
    <name evidence="5" type="ORF">G9272_26910</name>
</gene>
<dbReference type="GO" id="GO:0030313">
    <property type="term" value="C:cell envelope"/>
    <property type="evidence" value="ECO:0007669"/>
    <property type="project" value="UniProtKB-SubCell"/>
</dbReference>
<dbReference type="InterPro" id="IPR029046">
    <property type="entry name" value="LolA/LolB/LppX"/>
</dbReference>
<comment type="similarity">
    <text evidence="2">Belongs to the LppX/LprAFG lipoprotein family.</text>
</comment>
<dbReference type="AlphaFoldDB" id="A0A6M4WTH5"/>
<protein>
    <recommendedName>
        <fullName evidence="7">Lipoprotein</fullName>
    </recommendedName>
</protein>
<keyword evidence="3" id="KW-0472">Membrane</keyword>